<feature type="compositionally biased region" description="Basic and acidic residues" evidence="1">
    <location>
        <begin position="41"/>
        <end position="51"/>
    </location>
</feature>
<dbReference type="EMBL" id="VSSQ01145858">
    <property type="protein sequence ID" value="MPN64671.1"/>
    <property type="molecule type" value="Genomic_DNA"/>
</dbReference>
<comment type="caution">
    <text evidence="2">The sequence shown here is derived from an EMBL/GenBank/DDBJ whole genome shotgun (WGS) entry which is preliminary data.</text>
</comment>
<feature type="region of interest" description="Disordered" evidence="1">
    <location>
        <begin position="31"/>
        <end position="51"/>
    </location>
</feature>
<evidence type="ECO:0000256" key="1">
    <source>
        <dbReference type="SAM" id="MobiDB-lite"/>
    </source>
</evidence>
<dbReference type="AlphaFoldDB" id="A0A645JM23"/>
<gene>
    <name evidence="2" type="ORF">SDC9_212447</name>
</gene>
<proteinExistence type="predicted"/>
<reference evidence="2" key="1">
    <citation type="submission" date="2019-08" db="EMBL/GenBank/DDBJ databases">
        <authorList>
            <person name="Kucharzyk K."/>
            <person name="Murdoch R.W."/>
            <person name="Higgins S."/>
            <person name="Loffler F."/>
        </authorList>
    </citation>
    <scope>NUCLEOTIDE SEQUENCE</scope>
</reference>
<accession>A0A645JM23</accession>
<evidence type="ECO:0000313" key="2">
    <source>
        <dbReference type="EMBL" id="MPN64671.1"/>
    </source>
</evidence>
<name>A0A645JM23_9ZZZZ</name>
<organism evidence="2">
    <name type="scientific">bioreactor metagenome</name>
    <dbReference type="NCBI Taxonomy" id="1076179"/>
    <lineage>
        <taxon>unclassified sequences</taxon>
        <taxon>metagenomes</taxon>
        <taxon>ecological metagenomes</taxon>
    </lineage>
</organism>
<sequence length="117" mass="13502">MLVRGFLHRRNYANRRGKLDGARIIHHEDGKRLGQAACQQPDRDRTEKAERNDSIRQMLRTALRSDFHPQSLHAPPQSLDHLMSVIGSGEDTPAPLRFQLHAQLTKKIHGILRRKCR</sequence>
<protein>
    <submittedName>
        <fullName evidence="2">Uncharacterized protein</fullName>
    </submittedName>
</protein>